<proteinExistence type="predicted"/>
<keyword evidence="2" id="KW-1185">Reference proteome</keyword>
<reference evidence="1 2" key="1">
    <citation type="journal article" date="2019" name="Sci. Rep.">
        <title>Orb-weaving spider Araneus ventricosus genome elucidates the spidroin gene catalogue.</title>
        <authorList>
            <person name="Kono N."/>
            <person name="Nakamura H."/>
            <person name="Ohtoshi R."/>
            <person name="Moran D.A.P."/>
            <person name="Shinohara A."/>
            <person name="Yoshida Y."/>
            <person name="Fujiwara M."/>
            <person name="Mori M."/>
            <person name="Tomita M."/>
            <person name="Arakawa K."/>
        </authorList>
    </citation>
    <scope>NUCLEOTIDE SEQUENCE [LARGE SCALE GENOMIC DNA]</scope>
</reference>
<dbReference type="Proteomes" id="UP000499080">
    <property type="component" value="Unassembled WGS sequence"/>
</dbReference>
<evidence type="ECO:0000313" key="2">
    <source>
        <dbReference type="Proteomes" id="UP000499080"/>
    </source>
</evidence>
<dbReference type="AlphaFoldDB" id="A0A4Y2VME3"/>
<evidence type="ECO:0000313" key="1">
    <source>
        <dbReference type="EMBL" id="GBO25782.1"/>
    </source>
</evidence>
<feature type="non-terminal residue" evidence="1">
    <location>
        <position position="1"/>
    </location>
</feature>
<gene>
    <name evidence="1" type="ORF">AVEN_178455_1</name>
</gene>
<organism evidence="1 2">
    <name type="scientific">Araneus ventricosus</name>
    <name type="common">Orbweaver spider</name>
    <name type="synonym">Epeira ventricosa</name>
    <dbReference type="NCBI Taxonomy" id="182803"/>
    <lineage>
        <taxon>Eukaryota</taxon>
        <taxon>Metazoa</taxon>
        <taxon>Ecdysozoa</taxon>
        <taxon>Arthropoda</taxon>
        <taxon>Chelicerata</taxon>
        <taxon>Arachnida</taxon>
        <taxon>Araneae</taxon>
        <taxon>Araneomorphae</taxon>
        <taxon>Entelegynae</taxon>
        <taxon>Araneoidea</taxon>
        <taxon>Araneidae</taxon>
        <taxon>Araneus</taxon>
    </lineage>
</organism>
<protein>
    <submittedName>
        <fullName evidence="1">Uncharacterized protein</fullName>
    </submittedName>
</protein>
<dbReference type="EMBL" id="BGPR01048772">
    <property type="protein sequence ID" value="GBO25782.1"/>
    <property type="molecule type" value="Genomic_DNA"/>
</dbReference>
<sequence>CELSGHTPGWVDPGRLYPETSSYLCESGDWQFYLFLKLSFGGAPGDWLDISLGNTMVGFSAVYFAAFGSGIF</sequence>
<accession>A0A4Y2VME3</accession>
<name>A0A4Y2VME3_ARAVE</name>
<comment type="caution">
    <text evidence="1">The sequence shown here is derived from an EMBL/GenBank/DDBJ whole genome shotgun (WGS) entry which is preliminary data.</text>
</comment>